<feature type="binding site" evidence="5">
    <location>
        <position position="320"/>
    </location>
    <ligand>
        <name>S-adenosyl-L-methionine</name>
        <dbReference type="ChEBI" id="CHEBI:59789"/>
    </ligand>
</feature>
<dbReference type="InterPro" id="IPR036974">
    <property type="entry name" value="PUA_sf"/>
</dbReference>
<evidence type="ECO:0000313" key="8">
    <source>
        <dbReference type="EMBL" id="CAE7267493.1"/>
    </source>
</evidence>
<gene>
    <name evidence="8" type="primary">NOP2C</name>
    <name evidence="8" type="ORF">SNEC2469_LOCUS6329</name>
</gene>
<dbReference type="Gene3D" id="3.40.50.150">
    <property type="entry name" value="Vaccinia Virus protein VP39"/>
    <property type="match status" value="1"/>
</dbReference>
<dbReference type="Pfam" id="PF01189">
    <property type="entry name" value="Methyltr_RsmB-F"/>
    <property type="match status" value="1"/>
</dbReference>
<feature type="binding site" evidence="5">
    <location>
        <position position="347"/>
    </location>
    <ligand>
        <name>S-adenosyl-L-methionine</name>
        <dbReference type="ChEBI" id="CHEBI:59789"/>
    </ligand>
</feature>
<organism evidence="8 9">
    <name type="scientific">Symbiodinium necroappetens</name>
    <dbReference type="NCBI Taxonomy" id="1628268"/>
    <lineage>
        <taxon>Eukaryota</taxon>
        <taxon>Sar</taxon>
        <taxon>Alveolata</taxon>
        <taxon>Dinophyceae</taxon>
        <taxon>Suessiales</taxon>
        <taxon>Symbiodiniaceae</taxon>
        <taxon>Symbiodinium</taxon>
    </lineage>
</organism>
<feature type="compositionally biased region" description="Basic and acidic residues" evidence="6">
    <location>
        <begin position="450"/>
        <end position="460"/>
    </location>
</feature>
<comment type="caution">
    <text evidence="5">Lacks conserved residue(s) required for the propagation of feature annotation.</text>
</comment>
<dbReference type="InterPro" id="IPR049560">
    <property type="entry name" value="MeTrfase_RsmB-F_NOP2_cat"/>
</dbReference>
<keyword evidence="4 5" id="KW-0694">RNA-binding</keyword>
<evidence type="ECO:0000256" key="6">
    <source>
        <dbReference type="SAM" id="MobiDB-lite"/>
    </source>
</evidence>
<reference evidence="8" key="1">
    <citation type="submission" date="2021-02" db="EMBL/GenBank/DDBJ databases">
        <authorList>
            <person name="Dougan E. K."/>
            <person name="Rhodes N."/>
            <person name="Thang M."/>
            <person name="Chan C."/>
        </authorList>
    </citation>
    <scope>NUCLEOTIDE SEQUENCE</scope>
</reference>
<dbReference type="InterPro" id="IPR001678">
    <property type="entry name" value="MeTrfase_RsmB-F_NOP2_dom"/>
</dbReference>
<protein>
    <submittedName>
        <fullName evidence="8">NOP2C protein</fullName>
    </submittedName>
</protein>
<dbReference type="GO" id="GO:0003723">
    <property type="term" value="F:RNA binding"/>
    <property type="evidence" value="ECO:0007669"/>
    <property type="project" value="UniProtKB-UniRule"/>
</dbReference>
<feature type="region of interest" description="Disordered" evidence="6">
    <location>
        <begin position="430"/>
        <end position="460"/>
    </location>
</feature>
<dbReference type="OrthoDB" id="427002at2759"/>
<evidence type="ECO:0000256" key="1">
    <source>
        <dbReference type="ARBA" id="ARBA00022603"/>
    </source>
</evidence>
<dbReference type="AlphaFoldDB" id="A0A812MVZ6"/>
<keyword evidence="2 5" id="KW-0808">Transferase</keyword>
<evidence type="ECO:0000259" key="7">
    <source>
        <dbReference type="PROSITE" id="PS51686"/>
    </source>
</evidence>
<keyword evidence="9" id="KW-1185">Reference proteome</keyword>
<keyword evidence="3 5" id="KW-0949">S-adenosyl-L-methionine</keyword>
<evidence type="ECO:0000313" key="9">
    <source>
        <dbReference type="Proteomes" id="UP000601435"/>
    </source>
</evidence>
<dbReference type="GO" id="GO:0001510">
    <property type="term" value="P:RNA methylation"/>
    <property type="evidence" value="ECO:0007669"/>
    <property type="project" value="InterPro"/>
</dbReference>
<accession>A0A812MVZ6</accession>
<proteinExistence type="inferred from homology"/>
<feature type="active site" description="Nucleophile" evidence="5">
    <location>
        <position position="419"/>
    </location>
</feature>
<feature type="non-terminal residue" evidence="8">
    <location>
        <position position="1"/>
    </location>
</feature>
<name>A0A812MVZ6_9DINO</name>
<dbReference type="InterPro" id="IPR023267">
    <property type="entry name" value="RCMT"/>
</dbReference>
<dbReference type="EMBL" id="CAJNJA010011175">
    <property type="protein sequence ID" value="CAE7267493.1"/>
    <property type="molecule type" value="Genomic_DNA"/>
</dbReference>
<comment type="caution">
    <text evidence="8">The sequence shown here is derived from an EMBL/GenBank/DDBJ whole genome shotgun (WGS) entry which is preliminary data.</text>
</comment>
<evidence type="ECO:0000256" key="4">
    <source>
        <dbReference type="ARBA" id="ARBA00022884"/>
    </source>
</evidence>
<evidence type="ECO:0000256" key="3">
    <source>
        <dbReference type="ARBA" id="ARBA00022691"/>
    </source>
</evidence>
<keyword evidence="1 5" id="KW-0489">Methyltransferase</keyword>
<dbReference type="PANTHER" id="PTHR22807:SF34">
    <property type="entry name" value="TRNA (CYTOSINE(72)-C(5))-METHYLTRANSFERASE NSUN6"/>
    <property type="match status" value="1"/>
</dbReference>
<dbReference type="SUPFAM" id="SSF53335">
    <property type="entry name" value="S-adenosyl-L-methionine-dependent methyltransferases"/>
    <property type="match status" value="1"/>
</dbReference>
<dbReference type="GO" id="GO:0008173">
    <property type="term" value="F:RNA methyltransferase activity"/>
    <property type="evidence" value="ECO:0007669"/>
    <property type="project" value="InterPro"/>
</dbReference>
<feature type="domain" description="SAM-dependent MTase RsmB/NOP-type" evidence="7">
    <location>
        <begin position="190"/>
        <end position="460"/>
    </location>
</feature>
<evidence type="ECO:0000256" key="5">
    <source>
        <dbReference type="PROSITE-ProRule" id="PRU01023"/>
    </source>
</evidence>
<sequence length="460" mass="49631">MHLCDKLPQSYREVCGLHKDKTDRFWLLSKEVDDILEDGWKREGADDQVASHELFGSSEGVLELLKALASPPSSVSIRLPLSAGEVEASSYGCTGSSRPIFASAWQLWAAKQVATLPWRTIIGRSAVSATGGYLKSEDETRPLADSLSASVSADVIIDAACAMAVLRGADVFCMGVMAATPKPLEGHLVRLWVVPEGVKPPNRGAILQESPEKWPAVLVAGGRLMMSRLSIFTPGTKGTAVSVLWRRGVAHALAPMNAVLSDPQLDGKVLLQQLPSCLCVRVLDPCPGNRVLDMCAAPGGKTTHLAATLQGQGQGLTAIDRSRAKVRRVEALCAAHGFGKVRCLAADSRHLCNEAASGRKPRSKVAEPSAAAEQAPPELDLEEPWPPEAEEAFQRAFAEHHADRFRSTKRIWKAVVTACGRGPVSRMQVDARLRRLEGGNPRPEMEVSDPEARSEARSRR</sequence>
<feature type="compositionally biased region" description="Low complexity" evidence="6">
    <location>
        <begin position="366"/>
        <end position="378"/>
    </location>
</feature>
<dbReference type="PROSITE" id="PS51686">
    <property type="entry name" value="SAM_MT_RSMB_NOP"/>
    <property type="match status" value="1"/>
</dbReference>
<dbReference type="Proteomes" id="UP000601435">
    <property type="component" value="Unassembled WGS sequence"/>
</dbReference>
<dbReference type="InterPro" id="IPR029063">
    <property type="entry name" value="SAM-dependent_MTases_sf"/>
</dbReference>
<evidence type="ECO:0000256" key="2">
    <source>
        <dbReference type="ARBA" id="ARBA00022679"/>
    </source>
</evidence>
<feature type="region of interest" description="Disordered" evidence="6">
    <location>
        <begin position="355"/>
        <end position="383"/>
    </location>
</feature>
<feature type="binding site" evidence="5">
    <location>
        <begin position="295"/>
        <end position="301"/>
    </location>
    <ligand>
        <name>S-adenosyl-L-methionine</name>
        <dbReference type="ChEBI" id="CHEBI:59789"/>
    </ligand>
</feature>
<dbReference type="Gene3D" id="2.30.130.10">
    <property type="entry name" value="PUA domain"/>
    <property type="match status" value="1"/>
</dbReference>
<dbReference type="PROSITE" id="PS50890">
    <property type="entry name" value="PUA"/>
    <property type="match status" value="1"/>
</dbReference>
<dbReference type="PANTHER" id="PTHR22807">
    <property type="entry name" value="NOP2 YEAST -RELATED NOL1/NOP2/FMU SUN DOMAIN-CONTAINING"/>
    <property type="match status" value="1"/>
</dbReference>
<comment type="similarity">
    <text evidence="5">Belongs to the class I-like SAM-binding methyltransferase superfamily. RsmB/NOP family.</text>
</comment>